<reference evidence="1" key="1">
    <citation type="submission" date="2021-06" db="EMBL/GenBank/DDBJ databases">
        <authorList>
            <person name="Kallberg Y."/>
            <person name="Tangrot J."/>
            <person name="Rosling A."/>
        </authorList>
    </citation>
    <scope>NUCLEOTIDE SEQUENCE</scope>
    <source>
        <strain evidence="1">MA461A</strain>
    </source>
</reference>
<accession>A0ACA9QF29</accession>
<dbReference type="EMBL" id="CAJVQC010032094">
    <property type="protein sequence ID" value="CAG8750236.1"/>
    <property type="molecule type" value="Genomic_DNA"/>
</dbReference>
<sequence length="144" mass="17019">KSTDTESSCSFLLLIKENKTDYEIKDNKQSNNSNNNIKQYELDYKTVKEMLKNNSKDILNLLEVCSNHFNFGQDRLYSHGSKAFLSWKIYLLLLEYFKLEYTDSMSEHKKDDYFFQRQGRGAESFNCKKLHVDNSSKTLELLEN</sequence>
<comment type="caution">
    <text evidence="1">The sequence shown here is derived from an EMBL/GenBank/DDBJ whole genome shotgun (WGS) entry which is preliminary data.</text>
</comment>
<feature type="non-terminal residue" evidence="1">
    <location>
        <position position="1"/>
    </location>
</feature>
<protein>
    <submittedName>
        <fullName evidence="1">19200_t:CDS:1</fullName>
    </submittedName>
</protein>
<evidence type="ECO:0000313" key="2">
    <source>
        <dbReference type="Proteomes" id="UP000789920"/>
    </source>
</evidence>
<dbReference type="Proteomes" id="UP000789920">
    <property type="component" value="Unassembled WGS sequence"/>
</dbReference>
<proteinExistence type="predicted"/>
<keyword evidence="2" id="KW-1185">Reference proteome</keyword>
<name>A0ACA9QF29_9GLOM</name>
<evidence type="ECO:0000313" key="1">
    <source>
        <dbReference type="EMBL" id="CAG8750236.1"/>
    </source>
</evidence>
<organism evidence="1 2">
    <name type="scientific">Racocetra persica</name>
    <dbReference type="NCBI Taxonomy" id="160502"/>
    <lineage>
        <taxon>Eukaryota</taxon>
        <taxon>Fungi</taxon>
        <taxon>Fungi incertae sedis</taxon>
        <taxon>Mucoromycota</taxon>
        <taxon>Glomeromycotina</taxon>
        <taxon>Glomeromycetes</taxon>
        <taxon>Diversisporales</taxon>
        <taxon>Gigasporaceae</taxon>
        <taxon>Racocetra</taxon>
    </lineage>
</organism>
<gene>
    <name evidence="1" type="ORF">RPERSI_LOCUS14113</name>
</gene>